<gene>
    <name evidence="1" type="ORF">UFOVP242_245</name>
</gene>
<evidence type="ECO:0000313" key="1">
    <source>
        <dbReference type="EMBL" id="CAB5222031.1"/>
    </source>
</evidence>
<organism evidence="1">
    <name type="scientific">uncultured Caudovirales phage</name>
    <dbReference type="NCBI Taxonomy" id="2100421"/>
    <lineage>
        <taxon>Viruses</taxon>
        <taxon>Duplodnaviria</taxon>
        <taxon>Heunggongvirae</taxon>
        <taxon>Uroviricota</taxon>
        <taxon>Caudoviricetes</taxon>
        <taxon>Peduoviridae</taxon>
        <taxon>Maltschvirus</taxon>
        <taxon>Maltschvirus maltsch</taxon>
    </lineage>
</organism>
<protein>
    <submittedName>
        <fullName evidence="1">Uncharacterized protein</fullName>
    </submittedName>
</protein>
<reference evidence="1" key="1">
    <citation type="submission" date="2020-05" db="EMBL/GenBank/DDBJ databases">
        <authorList>
            <person name="Chiriac C."/>
            <person name="Salcher M."/>
            <person name="Ghai R."/>
            <person name="Kavagutti S V."/>
        </authorList>
    </citation>
    <scope>NUCLEOTIDE SEQUENCE</scope>
</reference>
<proteinExistence type="predicted"/>
<accession>A0A6J7WVM6</accession>
<sequence length="48" mass="5076">MAEGTGFEPVIMESKSNALGRAKLTPNNKFVAGVDTSGHHPLPLLRVS</sequence>
<dbReference type="EMBL" id="LR798294">
    <property type="protein sequence ID" value="CAB5222031.1"/>
    <property type="molecule type" value="Genomic_DNA"/>
</dbReference>
<name>A0A6J7WVM6_9CAUD</name>